<reference evidence="4" key="2">
    <citation type="submission" date="2015-03" db="UniProtKB">
        <authorList>
            <consortium name="EnsemblPlants"/>
        </authorList>
    </citation>
    <scope>IDENTIFICATION</scope>
</reference>
<feature type="region of interest" description="Disordered" evidence="2">
    <location>
        <begin position="199"/>
        <end position="229"/>
    </location>
</feature>
<dbReference type="STRING" id="109376.A0A0D3ASV8"/>
<dbReference type="Proteomes" id="UP000032141">
    <property type="component" value="Chromosome C2"/>
</dbReference>
<comment type="PTM">
    <text evidence="1">Topaquinone (TPQ) is generated by copper-dependent autoxidation of a specific tyrosyl residue.</text>
</comment>
<dbReference type="Gene3D" id="2.70.98.20">
    <property type="entry name" value="Copper amine oxidase, catalytic domain"/>
    <property type="match status" value="1"/>
</dbReference>
<proteinExistence type="inferred from homology"/>
<dbReference type="GO" id="GO:0009308">
    <property type="term" value="P:amine metabolic process"/>
    <property type="evidence" value="ECO:0007669"/>
    <property type="project" value="UniProtKB-UniRule"/>
</dbReference>
<dbReference type="InterPro" id="IPR000269">
    <property type="entry name" value="Cu_amine_oxidase"/>
</dbReference>
<dbReference type="eggNOG" id="KOG1186">
    <property type="taxonomic scope" value="Eukaryota"/>
</dbReference>
<evidence type="ECO:0000313" key="5">
    <source>
        <dbReference type="Proteomes" id="UP000032141"/>
    </source>
</evidence>
<evidence type="ECO:0000259" key="3">
    <source>
        <dbReference type="Pfam" id="PF01179"/>
    </source>
</evidence>
<keyword evidence="5" id="KW-1185">Reference proteome</keyword>
<feature type="domain" description="Copper amine oxidase catalytic" evidence="3">
    <location>
        <begin position="1"/>
        <end position="75"/>
    </location>
</feature>
<evidence type="ECO:0000256" key="1">
    <source>
        <dbReference type="RuleBase" id="RU000672"/>
    </source>
</evidence>
<dbReference type="Gramene" id="Bo2g105290.1">
    <property type="protein sequence ID" value="Bo2g105290.1"/>
    <property type="gene ID" value="Bo2g105290"/>
</dbReference>
<sequence>MDPSEAWYFKTYMDAGEYGFGLQAMPLEPLNDCPRNAVYMDGIFAAADGTPYVRENMICVFESYAGDIAWRHSENPVTGLPEDVIGDEGKENEENISLQVGEKSLNNVKEVREEEVKGKENAWLTPMKIGKVQNSSSQTNTSEIQISVSKFSFLMDEREEGEILKDDDMLEGMEEDEMNGRDLLEDDIIDQSVKEWKKLGMQKGRKRGQKTKVQDSNQGKNSRSSHRKN</sequence>
<dbReference type="GO" id="GO:0008131">
    <property type="term" value="F:primary methylamine oxidase activity"/>
    <property type="evidence" value="ECO:0007669"/>
    <property type="project" value="InterPro"/>
</dbReference>
<dbReference type="PANTHER" id="PTHR10638">
    <property type="entry name" value="COPPER AMINE OXIDASE"/>
    <property type="match status" value="1"/>
</dbReference>
<keyword evidence="1" id="KW-0479">Metal-binding</keyword>
<comment type="similarity">
    <text evidence="1">Belongs to the copper/topaquinone oxidase family.</text>
</comment>
<dbReference type="EnsemblPlants" id="Bo2g105290.1">
    <property type="protein sequence ID" value="Bo2g105290.1"/>
    <property type="gene ID" value="Bo2g105290"/>
</dbReference>
<dbReference type="AlphaFoldDB" id="A0A0D3ASV8"/>
<dbReference type="GO" id="GO:0009753">
    <property type="term" value="P:response to jasmonic acid"/>
    <property type="evidence" value="ECO:0007669"/>
    <property type="project" value="UniProtKB-ARBA"/>
</dbReference>
<dbReference type="InterPro" id="IPR015798">
    <property type="entry name" value="Cu_amine_oxidase_C"/>
</dbReference>
<reference evidence="4 5" key="1">
    <citation type="journal article" date="2014" name="Genome Biol.">
        <title>Transcriptome and methylome profiling reveals relics of genome dominance in the mesopolyploid Brassica oleracea.</title>
        <authorList>
            <person name="Parkin I.A."/>
            <person name="Koh C."/>
            <person name="Tang H."/>
            <person name="Robinson S.J."/>
            <person name="Kagale S."/>
            <person name="Clarke W.E."/>
            <person name="Town C.D."/>
            <person name="Nixon J."/>
            <person name="Krishnakumar V."/>
            <person name="Bidwell S.L."/>
            <person name="Denoeud F."/>
            <person name="Belcram H."/>
            <person name="Links M.G."/>
            <person name="Just J."/>
            <person name="Clarke C."/>
            <person name="Bender T."/>
            <person name="Huebert T."/>
            <person name="Mason A.S."/>
            <person name="Pires J.C."/>
            <person name="Barker G."/>
            <person name="Moore J."/>
            <person name="Walley P.G."/>
            <person name="Manoli S."/>
            <person name="Batley J."/>
            <person name="Edwards D."/>
            <person name="Nelson M.N."/>
            <person name="Wang X."/>
            <person name="Paterson A.H."/>
            <person name="King G."/>
            <person name="Bancroft I."/>
            <person name="Chalhoub B."/>
            <person name="Sharpe A.G."/>
        </authorList>
    </citation>
    <scope>NUCLEOTIDE SEQUENCE</scope>
    <source>
        <strain evidence="4 5">cv. TO1000</strain>
    </source>
</reference>
<keyword evidence="1" id="KW-0801">TPQ</keyword>
<organism evidence="4 5">
    <name type="scientific">Brassica oleracea var. oleracea</name>
    <dbReference type="NCBI Taxonomy" id="109376"/>
    <lineage>
        <taxon>Eukaryota</taxon>
        <taxon>Viridiplantae</taxon>
        <taxon>Streptophyta</taxon>
        <taxon>Embryophyta</taxon>
        <taxon>Tracheophyta</taxon>
        <taxon>Spermatophyta</taxon>
        <taxon>Magnoliopsida</taxon>
        <taxon>eudicotyledons</taxon>
        <taxon>Gunneridae</taxon>
        <taxon>Pentapetalae</taxon>
        <taxon>rosids</taxon>
        <taxon>malvids</taxon>
        <taxon>Brassicales</taxon>
        <taxon>Brassicaceae</taxon>
        <taxon>Brassiceae</taxon>
        <taxon>Brassica</taxon>
    </lineage>
</organism>
<keyword evidence="1" id="KW-0186">Copper</keyword>
<dbReference type="PANTHER" id="PTHR10638:SF41">
    <property type="entry name" value="AMINE OXIDASE"/>
    <property type="match status" value="1"/>
</dbReference>
<dbReference type="HOGENOM" id="CLU_1211247_0_0_1"/>
<comment type="cofactor">
    <cofactor evidence="1">
        <name>Cu cation</name>
        <dbReference type="ChEBI" id="CHEBI:23378"/>
    </cofactor>
    <text evidence="1">Contains 1 topaquinone per subunit.</text>
</comment>
<evidence type="ECO:0000256" key="2">
    <source>
        <dbReference type="SAM" id="MobiDB-lite"/>
    </source>
</evidence>
<dbReference type="SUPFAM" id="SSF49998">
    <property type="entry name" value="Amine oxidase catalytic domain"/>
    <property type="match status" value="1"/>
</dbReference>
<keyword evidence="1" id="KW-0560">Oxidoreductase</keyword>
<dbReference type="Pfam" id="PF01179">
    <property type="entry name" value="Cu_amine_oxid"/>
    <property type="match status" value="1"/>
</dbReference>
<dbReference type="GO" id="GO:0048038">
    <property type="term" value="F:quinone binding"/>
    <property type="evidence" value="ECO:0007669"/>
    <property type="project" value="InterPro"/>
</dbReference>
<protein>
    <recommendedName>
        <fullName evidence="1">Amine oxidase</fullName>
        <ecNumber evidence="1">1.4.3.-</ecNumber>
    </recommendedName>
</protein>
<accession>A0A0D3ASV8</accession>
<name>A0A0D3ASV8_BRAOL</name>
<dbReference type="GO" id="GO:0005507">
    <property type="term" value="F:copper ion binding"/>
    <property type="evidence" value="ECO:0007669"/>
    <property type="project" value="InterPro"/>
</dbReference>
<dbReference type="InterPro" id="IPR036460">
    <property type="entry name" value="Cu_amine_oxidase_C_sf"/>
</dbReference>
<evidence type="ECO:0000313" key="4">
    <source>
        <dbReference type="EnsemblPlants" id="Bo2g105290.1"/>
    </source>
</evidence>
<dbReference type="EC" id="1.4.3.-" evidence="1"/>